<feature type="compositionally biased region" description="Basic residues" evidence="1">
    <location>
        <begin position="155"/>
        <end position="171"/>
    </location>
</feature>
<evidence type="ECO:0000313" key="3">
    <source>
        <dbReference type="EMBL" id="CAL1702792.1"/>
    </source>
</evidence>
<dbReference type="Proteomes" id="UP001497453">
    <property type="component" value="Chromosome 2"/>
</dbReference>
<accession>A0ABP1D8F1</accession>
<keyword evidence="4" id="KW-1185">Reference proteome</keyword>
<dbReference type="PANTHER" id="PTHR21860:SF2">
    <property type="entry name" value="GENERAL TRANSCRIPTION FACTOR 3C POLYPEPTIDE 6"/>
    <property type="match status" value="1"/>
</dbReference>
<feature type="region of interest" description="Disordered" evidence="1">
    <location>
        <begin position="112"/>
        <end position="182"/>
    </location>
</feature>
<dbReference type="Pfam" id="PF10419">
    <property type="entry name" value="TFIIIC_sub6"/>
    <property type="match status" value="1"/>
</dbReference>
<dbReference type="InterPro" id="IPR042771">
    <property type="entry name" value="GTF3C6-like"/>
</dbReference>
<evidence type="ECO:0000259" key="2">
    <source>
        <dbReference type="Pfam" id="PF10419"/>
    </source>
</evidence>
<protein>
    <recommendedName>
        <fullName evidence="2">Transcription factor TFIIIC triple barrel domain-containing protein</fullName>
    </recommendedName>
</protein>
<dbReference type="InterPro" id="IPR019481">
    <property type="entry name" value="TFIIIC_triple_barrel"/>
</dbReference>
<evidence type="ECO:0000313" key="4">
    <source>
        <dbReference type="Proteomes" id="UP001497453"/>
    </source>
</evidence>
<feature type="region of interest" description="Disordered" evidence="1">
    <location>
        <begin position="201"/>
        <end position="249"/>
    </location>
</feature>
<proteinExistence type="predicted"/>
<feature type="domain" description="Transcription factor TFIIIC triple barrel" evidence="2">
    <location>
        <begin position="30"/>
        <end position="117"/>
    </location>
</feature>
<organism evidence="3 4">
    <name type="scientific">Somion occarium</name>
    <dbReference type="NCBI Taxonomy" id="3059160"/>
    <lineage>
        <taxon>Eukaryota</taxon>
        <taxon>Fungi</taxon>
        <taxon>Dikarya</taxon>
        <taxon>Basidiomycota</taxon>
        <taxon>Agaricomycotina</taxon>
        <taxon>Agaricomycetes</taxon>
        <taxon>Polyporales</taxon>
        <taxon>Cerrenaceae</taxon>
        <taxon>Somion</taxon>
    </lineage>
</organism>
<feature type="compositionally biased region" description="Low complexity" evidence="1">
    <location>
        <begin position="215"/>
        <end position="229"/>
    </location>
</feature>
<dbReference type="EMBL" id="OZ037945">
    <property type="protein sequence ID" value="CAL1702792.1"/>
    <property type="molecule type" value="Genomic_DNA"/>
</dbReference>
<sequence length="249" mass="27277">MTSLVPGYSQVSQFVEDAEYETNEDGTVHEEVSYVTLDLGAVEPRLVPSSSEYRLIGLDTPTPYVQLSGSIFKGSHETLLGTEILFTEQKDDHTAKKSLAYLTTTEQRVRFKEVELKPKHPERPQPSQNDDTRVSVNVLDSIPPVFAATASPRTGGRRGRPRGRGRANGRSKGKERASEEDFEGALEGVLGQAGASTSTLLTMDDLAMDSEVPEVQESTSQTSQVATSVWGHQVPQNEDQDMNIDPALR</sequence>
<evidence type="ECO:0000256" key="1">
    <source>
        <dbReference type="SAM" id="MobiDB-lite"/>
    </source>
</evidence>
<gene>
    <name evidence="3" type="ORF">GFSPODELE1_LOCUS4228</name>
</gene>
<feature type="compositionally biased region" description="Basic and acidic residues" evidence="1">
    <location>
        <begin position="112"/>
        <end position="123"/>
    </location>
</feature>
<dbReference type="Gene3D" id="2.60.40.4370">
    <property type="match status" value="1"/>
</dbReference>
<reference evidence="4" key="1">
    <citation type="submission" date="2024-04" db="EMBL/GenBank/DDBJ databases">
        <authorList>
            <person name="Shaw F."/>
            <person name="Minotto A."/>
        </authorList>
    </citation>
    <scope>NUCLEOTIDE SEQUENCE [LARGE SCALE GENOMIC DNA]</scope>
</reference>
<dbReference type="PANTHER" id="PTHR21860">
    <property type="entry name" value="TRANSCRIPTION INITIATION FACTOR IIIC TFIIIC , POLYPEPTIDE 6-RELATED"/>
    <property type="match status" value="1"/>
</dbReference>
<name>A0ABP1D8F1_9APHY</name>